<dbReference type="AlphaFoldDB" id="U6LEG9"/>
<accession>U6LEG9</accession>
<protein>
    <recommendedName>
        <fullName evidence="2">PITH domain-containing protein</fullName>
    </recommendedName>
</protein>
<feature type="domain" description="PITH" evidence="2">
    <location>
        <begin position="1"/>
        <end position="170"/>
    </location>
</feature>
<dbReference type="Pfam" id="PF06201">
    <property type="entry name" value="PITH"/>
    <property type="match status" value="1"/>
</dbReference>
<evidence type="ECO:0000259" key="2">
    <source>
        <dbReference type="PROSITE" id="PS51532"/>
    </source>
</evidence>
<dbReference type="InterPro" id="IPR008979">
    <property type="entry name" value="Galactose-bd-like_sf"/>
</dbReference>
<dbReference type="PANTHER" id="PTHR12175">
    <property type="entry name" value="AD039 HT014 THIOREDOXIN FAMILY TRP26"/>
    <property type="match status" value="1"/>
</dbReference>
<dbReference type="GO" id="GO:0005737">
    <property type="term" value="C:cytoplasm"/>
    <property type="evidence" value="ECO:0007669"/>
    <property type="project" value="UniProtKB-ARBA"/>
</dbReference>
<organism evidence="3 4">
    <name type="scientific">Eimeria brunetti</name>
    <dbReference type="NCBI Taxonomy" id="51314"/>
    <lineage>
        <taxon>Eukaryota</taxon>
        <taxon>Sar</taxon>
        <taxon>Alveolata</taxon>
        <taxon>Apicomplexa</taxon>
        <taxon>Conoidasida</taxon>
        <taxon>Coccidia</taxon>
        <taxon>Eucoccidiorida</taxon>
        <taxon>Eimeriorina</taxon>
        <taxon>Eimeriidae</taxon>
        <taxon>Eimeria</taxon>
    </lineage>
</organism>
<evidence type="ECO:0000313" key="4">
    <source>
        <dbReference type="Proteomes" id="UP000030750"/>
    </source>
</evidence>
<reference evidence="3" key="2">
    <citation type="submission" date="2013-10" db="EMBL/GenBank/DDBJ databases">
        <authorList>
            <person name="Aslett M."/>
        </authorList>
    </citation>
    <scope>NUCLEOTIDE SEQUENCE [LARGE SCALE GENOMIC DNA]</scope>
    <source>
        <strain evidence="3">Houghton</strain>
    </source>
</reference>
<dbReference type="InterPro" id="IPR037047">
    <property type="entry name" value="PITH_dom_sf"/>
</dbReference>
<dbReference type="Gene3D" id="2.60.120.470">
    <property type="entry name" value="PITH domain"/>
    <property type="match status" value="1"/>
</dbReference>
<evidence type="ECO:0000256" key="1">
    <source>
        <dbReference type="ARBA" id="ARBA00025788"/>
    </source>
</evidence>
<keyword evidence="4" id="KW-1185">Reference proteome</keyword>
<comment type="similarity">
    <text evidence="1">Belongs to the PITHD1 family.</text>
</comment>
<sequence>MKLLDFSQCECRNEETPNSFVSLLQQQEKQNQESAQTLQSGNEDPQLFISVGFSVPVRLTGLRLQTPKGAAAAGEAPRRLRLFFNHPTKSFADAETDPATDEFDLPEDDSLEAGLTLPLKSVRYKGVASLQVFVADNGGASTTKISQLEVYGMPIDSLQMKNWKPLKPEESLAQNDT</sequence>
<dbReference type="EMBL" id="HG710799">
    <property type="protein sequence ID" value="CDJ47633.1"/>
    <property type="molecule type" value="Genomic_DNA"/>
</dbReference>
<proteinExistence type="inferred from homology"/>
<dbReference type="SUPFAM" id="SSF49785">
    <property type="entry name" value="Galactose-binding domain-like"/>
    <property type="match status" value="1"/>
</dbReference>
<dbReference type="PROSITE" id="PS51532">
    <property type="entry name" value="PITH"/>
    <property type="match status" value="1"/>
</dbReference>
<reference evidence="3" key="1">
    <citation type="submission" date="2013-10" db="EMBL/GenBank/DDBJ databases">
        <title>Genomic analysis of the causative agents of coccidiosis in chickens.</title>
        <authorList>
            <person name="Reid A.J."/>
            <person name="Blake D."/>
            <person name="Billington K."/>
            <person name="Browne H."/>
            <person name="Dunn M."/>
            <person name="Hung S."/>
            <person name="Kawahara F."/>
            <person name="Miranda-Saavedra D."/>
            <person name="Mourier T."/>
            <person name="Nagra H."/>
            <person name="Otto T.D."/>
            <person name="Rawlings N."/>
            <person name="Sanchez A."/>
            <person name="Sanders M."/>
            <person name="Subramaniam C."/>
            <person name="Tay Y."/>
            <person name="Dear P."/>
            <person name="Doerig C."/>
            <person name="Gruber A."/>
            <person name="Parkinson J."/>
            <person name="Shirley M."/>
            <person name="Wan K.L."/>
            <person name="Berriman M."/>
            <person name="Tomley F."/>
            <person name="Pain A."/>
        </authorList>
    </citation>
    <scope>NUCLEOTIDE SEQUENCE [LARGE SCALE GENOMIC DNA]</scope>
    <source>
        <strain evidence="3">Houghton</strain>
    </source>
</reference>
<gene>
    <name evidence="3" type="ORF">EBH_0016960</name>
</gene>
<dbReference type="OrthoDB" id="2121326at2759"/>
<dbReference type="InterPro" id="IPR010400">
    <property type="entry name" value="PITH_dom"/>
</dbReference>
<name>U6LEG9_9EIME</name>
<dbReference type="VEuPathDB" id="ToxoDB:EBH_0016960"/>
<dbReference type="Proteomes" id="UP000030750">
    <property type="component" value="Unassembled WGS sequence"/>
</dbReference>
<dbReference type="InterPro" id="IPR045099">
    <property type="entry name" value="PITH1-like"/>
</dbReference>
<evidence type="ECO:0000313" key="3">
    <source>
        <dbReference type="EMBL" id="CDJ47633.1"/>
    </source>
</evidence>